<evidence type="ECO:0000256" key="1">
    <source>
        <dbReference type="ARBA" id="ARBA00004571"/>
    </source>
</evidence>
<dbReference type="AlphaFoldDB" id="A0A7S7LVI0"/>
<keyword evidence="5 8" id="KW-0732">Signal</keyword>
<dbReference type="EMBL" id="CP054492">
    <property type="protein sequence ID" value="QOY52072.1"/>
    <property type="molecule type" value="Genomic_DNA"/>
</dbReference>
<evidence type="ECO:0000256" key="5">
    <source>
        <dbReference type="ARBA" id="ARBA00022729"/>
    </source>
</evidence>
<dbReference type="InterPro" id="IPR005017">
    <property type="entry name" value="OMPP1/FadL/TodX"/>
</dbReference>
<feature type="signal peptide" evidence="8">
    <location>
        <begin position="1"/>
        <end position="22"/>
    </location>
</feature>
<protein>
    <submittedName>
        <fullName evidence="9">Outer membrane protein transport protein</fullName>
    </submittedName>
</protein>
<proteinExistence type="inferred from homology"/>
<dbReference type="Pfam" id="PF03349">
    <property type="entry name" value="Toluene_X"/>
    <property type="match status" value="1"/>
</dbReference>
<evidence type="ECO:0000313" key="10">
    <source>
        <dbReference type="Proteomes" id="UP000593994"/>
    </source>
</evidence>
<evidence type="ECO:0000256" key="4">
    <source>
        <dbReference type="ARBA" id="ARBA00022692"/>
    </source>
</evidence>
<evidence type="ECO:0000256" key="8">
    <source>
        <dbReference type="SAM" id="SignalP"/>
    </source>
</evidence>
<dbReference type="KEGG" id="sbal:HUE88_13455"/>
<evidence type="ECO:0000313" key="9">
    <source>
        <dbReference type="EMBL" id="QOY52072.1"/>
    </source>
</evidence>
<organism evidence="9 10">
    <name type="scientific">Candidatus Sulfurimonas baltica</name>
    <dbReference type="NCBI Taxonomy" id="2740404"/>
    <lineage>
        <taxon>Bacteria</taxon>
        <taxon>Pseudomonadati</taxon>
        <taxon>Campylobacterota</taxon>
        <taxon>Epsilonproteobacteria</taxon>
        <taxon>Campylobacterales</taxon>
        <taxon>Sulfurimonadaceae</taxon>
        <taxon>Sulfurimonas</taxon>
    </lineage>
</organism>
<keyword evidence="10" id="KW-1185">Reference proteome</keyword>
<reference evidence="9 10" key="1">
    <citation type="submission" date="2020-05" db="EMBL/GenBank/DDBJ databases">
        <title>Sulfurimonas marisnigri, sp. nov., and Sulfurimonas baltica, sp. nov., manganese oxide reducing chemolithoautotrophs of the class Epsilonproteobacteria isolated from the pelagic redoxclines of the Black and Baltic Seas and emended description of the genus Sulfurimonas.</title>
        <authorList>
            <person name="Henkel J.V."/>
            <person name="Laudan C."/>
            <person name="Werner J."/>
            <person name="Neu T."/>
            <person name="Plewe S."/>
            <person name="Sproer C."/>
            <person name="Bunk B."/>
            <person name="Schulz-Vogt H.N."/>
        </authorList>
    </citation>
    <scope>NUCLEOTIDE SEQUENCE [LARGE SCALE GENOMIC DNA]</scope>
    <source>
        <strain evidence="9 10">GD2</strain>
    </source>
</reference>
<comment type="similarity">
    <text evidence="2">Belongs to the OmpP1/FadL family.</text>
</comment>
<dbReference type="RefSeq" id="WP_194369784.1">
    <property type="nucleotide sequence ID" value="NZ_CP054492.1"/>
</dbReference>
<dbReference type="Proteomes" id="UP000593994">
    <property type="component" value="Chromosome"/>
</dbReference>
<accession>A0A7S7LVI0</accession>
<keyword evidence="3" id="KW-1134">Transmembrane beta strand</keyword>
<evidence type="ECO:0000256" key="6">
    <source>
        <dbReference type="ARBA" id="ARBA00023136"/>
    </source>
</evidence>
<evidence type="ECO:0000256" key="3">
    <source>
        <dbReference type="ARBA" id="ARBA00022452"/>
    </source>
</evidence>
<feature type="chain" id="PRO_5032275356" evidence="8">
    <location>
        <begin position="23"/>
        <end position="418"/>
    </location>
</feature>
<name>A0A7S7LVI0_9BACT</name>
<evidence type="ECO:0000256" key="2">
    <source>
        <dbReference type="ARBA" id="ARBA00008163"/>
    </source>
</evidence>
<dbReference type="PANTHER" id="PTHR35093:SF8">
    <property type="entry name" value="OUTER MEMBRANE PROTEIN NMB0088-RELATED"/>
    <property type="match status" value="1"/>
</dbReference>
<dbReference type="PANTHER" id="PTHR35093">
    <property type="entry name" value="OUTER MEMBRANE PROTEIN NMB0088-RELATED"/>
    <property type="match status" value="1"/>
</dbReference>
<keyword evidence="4" id="KW-0812">Transmembrane</keyword>
<keyword evidence="7" id="KW-0998">Cell outer membrane</keyword>
<keyword evidence="6" id="KW-0472">Membrane</keyword>
<sequence>MKKTIKLAVVAALALGATSAFATNGSTMLGMGAKTRGMGGIGIGKGHGAESALSNPALITTIKKENEISFGGTLFMPDVTATNNIGNGTVTADSDADMFVIPSVSVASKINDNFYAGVGMWGTGGLGVDYRDTNSMTAGPGSAHMQMVTALQLMQFGVPLVYARDNYSIGITPIVQYGSLDINYEFPGGANAMTPTLVAGDQVGAGVNDDLAFGYNIGLAYEINGITIGAVYKSEIEMEYKGVMSSVIAPFTPTGVYANDKLSTPSEMGIGVSYKMNEHTVALDWKQINWEDATGYKDFEWADQDVISIGYEYTTSGWAARVGYAFADSAVEKQTYAGVNSAGLSAGTVNTFNALGFPGNVESHFTIGGTYNISDMISVDLAAVFAAENKQTFTNFAGQDITVAHSETSYSFQLNYAF</sequence>
<dbReference type="SUPFAM" id="SSF56935">
    <property type="entry name" value="Porins"/>
    <property type="match status" value="1"/>
</dbReference>
<dbReference type="GO" id="GO:0009279">
    <property type="term" value="C:cell outer membrane"/>
    <property type="evidence" value="ECO:0007669"/>
    <property type="project" value="UniProtKB-SubCell"/>
</dbReference>
<dbReference type="GO" id="GO:0015483">
    <property type="term" value="F:long-chain fatty acid transporting porin activity"/>
    <property type="evidence" value="ECO:0007669"/>
    <property type="project" value="TreeGrafter"/>
</dbReference>
<evidence type="ECO:0000256" key="7">
    <source>
        <dbReference type="ARBA" id="ARBA00023237"/>
    </source>
</evidence>
<dbReference type="Gene3D" id="2.40.160.60">
    <property type="entry name" value="Outer membrane protein transport protein (OMPP1/FadL/TodX)"/>
    <property type="match status" value="1"/>
</dbReference>
<gene>
    <name evidence="9" type="ORF">HUE88_13455</name>
</gene>
<comment type="subcellular location">
    <subcellularLocation>
        <location evidence="1">Cell outer membrane</location>
        <topology evidence="1">Multi-pass membrane protein</topology>
    </subcellularLocation>
</comment>